<comment type="caution">
    <text evidence="2">The sequence shown here is derived from an EMBL/GenBank/DDBJ whole genome shotgun (WGS) entry which is preliminary data.</text>
</comment>
<dbReference type="Pfam" id="PF24731">
    <property type="entry name" value="DUF7683"/>
    <property type="match status" value="1"/>
</dbReference>
<dbReference type="RefSeq" id="WP_149428314.1">
    <property type="nucleotide sequence ID" value="NZ_VLNY01000001.1"/>
</dbReference>
<evidence type="ECO:0000259" key="1">
    <source>
        <dbReference type="Pfam" id="PF24731"/>
    </source>
</evidence>
<proteinExistence type="predicted"/>
<name>A0A5A7SGI1_9NOCA</name>
<keyword evidence="3" id="KW-1185">Reference proteome</keyword>
<sequence>MESFDRSTKLGIGQFLLRGMDASTLKKIIDVDESDFPVEYGQHDVPVDKLAAFAAFIDDETVLEPSLDYEVALLAD</sequence>
<organism evidence="2 3">
    <name type="scientific">Antrihabitans cavernicola</name>
    <dbReference type="NCBI Taxonomy" id="2495913"/>
    <lineage>
        <taxon>Bacteria</taxon>
        <taxon>Bacillati</taxon>
        <taxon>Actinomycetota</taxon>
        <taxon>Actinomycetes</taxon>
        <taxon>Mycobacteriales</taxon>
        <taxon>Nocardiaceae</taxon>
        <taxon>Antrihabitans</taxon>
    </lineage>
</organism>
<evidence type="ECO:0000313" key="3">
    <source>
        <dbReference type="Proteomes" id="UP000322244"/>
    </source>
</evidence>
<reference evidence="2 3" key="1">
    <citation type="submission" date="2019-07" db="EMBL/GenBank/DDBJ databases">
        <title>Rhodococcus cavernicolus sp. nov., isolated from a cave.</title>
        <authorList>
            <person name="Lee S.D."/>
        </authorList>
    </citation>
    <scope>NUCLEOTIDE SEQUENCE [LARGE SCALE GENOMIC DNA]</scope>
    <source>
        <strain evidence="2 3">C1-24</strain>
    </source>
</reference>
<dbReference type="EMBL" id="VLNY01000001">
    <property type="protein sequence ID" value="KAA0024539.1"/>
    <property type="molecule type" value="Genomic_DNA"/>
</dbReference>
<dbReference type="InterPro" id="IPR056100">
    <property type="entry name" value="DUF7683"/>
</dbReference>
<feature type="domain" description="DUF7683" evidence="1">
    <location>
        <begin position="2"/>
        <end position="71"/>
    </location>
</feature>
<gene>
    <name evidence="2" type="ORF">FOY51_00825</name>
</gene>
<dbReference type="AlphaFoldDB" id="A0A5A7SGI1"/>
<protein>
    <recommendedName>
        <fullName evidence="1">DUF7683 domain-containing protein</fullName>
    </recommendedName>
</protein>
<evidence type="ECO:0000313" key="2">
    <source>
        <dbReference type="EMBL" id="KAA0024539.1"/>
    </source>
</evidence>
<dbReference type="Proteomes" id="UP000322244">
    <property type="component" value="Unassembled WGS sequence"/>
</dbReference>
<accession>A0A5A7SGI1</accession>